<evidence type="ECO:0000313" key="6">
    <source>
        <dbReference type="Proteomes" id="UP000326759"/>
    </source>
</evidence>
<keyword evidence="6" id="KW-1185">Reference proteome</keyword>
<dbReference type="EMBL" id="SEYY01009378">
    <property type="protein sequence ID" value="KAB7501827.1"/>
    <property type="molecule type" value="Genomic_DNA"/>
</dbReference>
<evidence type="ECO:0000256" key="1">
    <source>
        <dbReference type="ARBA" id="ARBA00022448"/>
    </source>
</evidence>
<dbReference type="GO" id="GO:0006895">
    <property type="term" value="P:Golgi to endosome transport"/>
    <property type="evidence" value="ECO:0007669"/>
    <property type="project" value="InterPro"/>
</dbReference>
<dbReference type="GO" id="GO:0015031">
    <property type="term" value="P:protein transport"/>
    <property type="evidence" value="ECO:0007669"/>
    <property type="project" value="UniProtKB-KW"/>
</dbReference>
<dbReference type="InterPro" id="IPR040314">
    <property type="entry name" value="DOP1"/>
</dbReference>
<keyword evidence="1" id="KW-0813">Transport</keyword>
<dbReference type="OrthoDB" id="297643at2759"/>
<dbReference type="AlphaFoldDB" id="A0A5N5T6D6"/>
<evidence type="ECO:0000256" key="3">
    <source>
        <dbReference type="ARBA" id="ARBA00046326"/>
    </source>
</evidence>
<feature type="domain" description="DOP1 N-terminal" evidence="4">
    <location>
        <begin position="12"/>
        <end position="176"/>
    </location>
</feature>
<organism evidence="5 6">
    <name type="scientific">Armadillidium nasatum</name>
    <dbReference type="NCBI Taxonomy" id="96803"/>
    <lineage>
        <taxon>Eukaryota</taxon>
        <taxon>Metazoa</taxon>
        <taxon>Ecdysozoa</taxon>
        <taxon>Arthropoda</taxon>
        <taxon>Crustacea</taxon>
        <taxon>Multicrustacea</taxon>
        <taxon>Malacostraca</taxon>
        <taxon>Eumalacostraca</taxon>
        <taxon>Peracarida</taxon>
        <taxon>Isopoda</taxon>
        <taxon>Oniscidea</taxon>
        <taxon>Crinocheta</taxon>
        <taxon>Armadillidiidae</taxon>
        <taxon>Armadillidium</taxon>
    </lineage>
</organism>
<dbReference type="GO" id="GO:0005768">
    <property type="term" value="C:endosome"/>
    <property type="evidence" value="ECO:0007669"/>
    <property type="project" value="TreeGrafter"/>
</dbReference>
<dbReference type="GO" id="GO:0005802">
    <property type="term" value="C:trans-Golgi network"/>
    <property type="evidence" value="ECO:0007669"/>
    <property type="project" value="TreeGrafter"/>
</dbReference>
<dbReference type="InterPro" id="IPR007249">
    <property type="entry name" value="DOP1_N"/>
</dbReference>
<comment type="caution">
    <text evidence="5">The sequence shown here is derived from an EMBL/GenBank/DDBJ whole genome shotgun (WGS) entry which is preliminary data.</text>
</comment>
<accession>A0A5N5T6D6</accession>
<keyword evidence="2" id="KW-0653">Protein transport</keyword>
<evidence type="ECO:0000259" key="4">
    <source>
        <dbReference type="Pfam" id="PF04118"/>
    </source>
</evidence>
<name>A0A5N5T6D6_9CRUS</name>
<comment type="similarity">
    <text evidence="3">Belongs to the DOP1 family.</text>
</comment>
<dbReference type="PANTHER" id="PTHR14042:SF24">
    <property type="entry name" value="PROTEIN DOPEY-1 HOMOLOG"/>
    <property type="match status" value="1"/>
</dbReference>
<reference evidence="5 6" key="1">
    <citation type="journal article" date="2019" name="PLoS Biol.">
        <title>Sex chromosomes control vertical transmission of feminizing Wolbachia symbionts in an isopod.</title>
        <authorList>
            <person name="Becking T."/>
            <person name="Chebbi M.A."/>
            <person name="Giraud I."/>
            <person name="Moumen B."/>
            <person name="Laverre T."/>
            <person name="Caubet Y."/>
            <person name="Peccoud J."/>
            <person name="Gilbert C."/>
            <person name="Cordaux R."/>
        </authorList>
    </citation>
    <scope>NUCLEOTIDE SEQUENCE [LARGE SCALE GENOMIC DNA]</scope>
    <source>
        <strain evidence="5">ANa2</strain>
        <tissue evidence="5">Whole body excluding digestive tract and cuticle</tissue>
    </source>
</reference>
<gene>
    <name evidence="5" type="ORF">Anas_13321</name>
</gene>
<dbReference type="PANTHER" id="PTHR14042">
    <property type="entry name" value="DOPEY-RELATED"/>
    <property type="match status" value="1"/>
</dbReference>
<evidence type="ECO:0000313" key="5">
    <source>
        <dbReference type="EMBL" id="KAB7501827.1"/>
    </source>
</evidence>
<dbReference type="Pfam" id="PF04118">
    <property type="entry name" value="Dopey_N"/>
    <property type="match status" value="1"/>
</dbReference>
<sequence length="180" mass="20305">MNNGEEYELLDDPKYRSYISQIEKCLKNFENTAEWADLISTLGKLNKASFKMLAFLVYYNVLLSHMKYPVVPRRIIIAKRLAQCLHPALPSGVHLKALEIYDVIFKCMGTNRLSQELFIYSAGLFPLFSSAAMNVRSALLTIYENHFVPLGTRLRPGLNGFLAATLSGVEEGSDHLESNI</sequence>
<evidence type="ECO:0000256" key="2">
    <source>
        <dbReference type="ARBA" id="ARBA00022927"/>
    </source>
</evidence>
<protein>
    <recommendedName>
        <fullName evidence="4">DOP1 N-terminal domain-containing protein</fullName>
    </recommendedName>
</protein>
<dbReference type="GO" id="GO:0005829">
    <property type="term" value="C:cytosol"/>
    <property type="evidence" value="ECO:0007669"/>
    <property type="project" value="GOC"/>
</dbReference>
<dbReference type="Proteomes" id="UP000326759">
    <property type="component" value="Unassembled WGS sequence"/>
</dbReference>
<proteinExistence type="inferred from homology"/>